<sequence length="137" mass="15133">MKDPGAPLISVDLGDVHIKKALLDLGASGFIVSRNSQTLRLQTSTLHSSDFDSLLKSLFVNRQLGFDSTGFVLIPLVYSGRDQFLKFLIYILSSTLFFFSMTKPGGMALAAVNHHMITSVLLIQQEVNQEVNQVNVF</sequence>
<reference evidence="1 2" key="2">
    <citation type="journal article" date="2022" name="Mol. Ecol. Resour.">
        <title>The genomes of chicory, endive, great burdock and yacon provide insights into Asteraceae paleo-polyploidization history and plant inulin production.</title>
        <authorList>
            <person name="Fan W."/>
            <person name="Wang S."/>
            <person name="Wang H."/>
            <person name="Wang A."/>
            <person name="Jiang F."/>
            <person name="Liu H."/>
            <person name="Zhao H."/>
            <person name="Xu D."/>
            <person name="Zhang Y."/>
        </authorList>
    </citation>
    <scope>NUCLEOTIDE SEQUENCE [LARGE SCALE GENOMIC DNA]</scope>
    <source>
        <strain evidence="2">cv. Punajuju</strain>
        <tissue evidence="1">Leaves</tissue>
    </source>
</reference>
<keyword evidence="2" id="KW-1185">Reference proteome</keyword>
<proteinExistence type="predicted"/>
<accession>A0ACB9H739</accession>
<dbReference type="EMBL" id="CM042009">
    <property type="protein sequence ID" value="KAI3791133.1"/>
    <property type="molecule type" value="Genomic_DNA"/>
</dbReference>
<protein>
    <submittedName>
        <fullName evidence="1">Uncharacterized protein</fullName>
    </submittedName>
</protein>
<dbReference type="Proteomes" id="UP001055811">
    <property type="component" value="Linkage Group LG01"/>
</dbReference>
<comment type="caution">
    <text evidence="1">The sequence shown here is derived from an EMBL/GenBank/DDBJ whole genome shotgun (WGS) entry which is preliminary data.</text>
</comment>
<reference evidence="2" key="1">
    <citation type="journal article" date="2022" name="Mol. Ecol. Resour.">
        <title>The genomes of chicory, endive, great burdock and yacon provide insights into Asteraceae palaeo-polyploidization history and plant inulin production.</title>
        <authorList>
            <person name="Fan W."/>
            <person name="Wang S."/>
            <person name="Wang H."/>
            <person name="Wang A."/>
            <person name="Jiang F."/>
            <person name="Liu H."/>
            <person name="Zhao H."/>
            <person name="Xu D."/>
            <person name="Zhang Y."/>
        </authorList>
    </citation>
    <scope>NUCLEOTIDE SEQUENCE [LARGE SCALE GENOMIC DNA]</scope>
    <source>
        <strain evidence="2">cv. Punajuju</strain>
    </source>
</reference>
<evidence type="ECO:0000313" key="2">
    <source>
        <dbReference type="Proteomes" id="UP001055811"/>
    </source>
</evidence>
<gene>
    <name evidence="1" type="ORF">L2E82_04770</name>
</gene>
<evidence type="ECO:0000313" key="1">
    <source>
        <dbReference type="EMBL" id="KAI3791133.1"/>
    </source>
</evidence>
<organism evidence="1 2">
    <name type="scientific">Cichorium intybus</name>
    <name type="common">Chicory</name>
    <dbReference type="NCBI Taxonomy" id="13427"/>
    <lineage>
        <taxon>Eukaryota</taxon>
        <taxon>Viridiplantae</taxon>
        <taxon>Streptophyta</taxon>
        <taxon>Embryophyta</taxon>
        <taxon>Tracheophyta</taxon>
        <taxon>Spermatophyta</taxon>
        <taxon>Magnoliopsida</taxon>
        <taxon>eudicotyledons</taxon>
        <taxon>Gunneridae</taxon>
        <taxon>Pentapetalae</taxon>
        <taxon>asterids</taxon>
        <taxon>campanulids</taxon>
        <taxon>Asterales</taxon>
        <taxon>Asteraceae</taxon>
        <taxon>Cichorioideae</taxon>
        <taxon>Cichorieae</taxon>
        <taxon>Cichoriinae</taxon>
        <taxon>Cichorium</taxon>
    </lineage>
</organism>
<name>A0ACB9H739_CICIN</name>